<protein>
    <submittedName>
        <fullName evidence="1">Uncharacterized protein</fullName>
    </submittedName>
</protein>
<dbReference type="EMBL" id="EF086730">
    <property type="protein sequence ID" value="ABK25986.1"/>
    <property type="molecule type" value="mRNA"/>
</dbReference>
<dbReference type="PANTHER" id="PTHR34133">
    <property type="entry name" value="OS07G0633000 PROTEIN"/>
    <property type="match status" value="1"/>
</dbReference>
<accession>A9NZC5</accession>
<dbReference type="InterPro" id="IPR018971">
    <property type="entry name" value="DUF1997"/>
</dbReference>
<dbReference type="AlphaFoldDB" id="A9NZC5"/>
<reference evidence="1" key="1">
    <citation type="journal article" date="2008" name="BMC Genomics">
        <title>A conifer genomics resource of 200,000 spruce (Picea spp.) ESTs and 6,464 high-quality, sequence-finished full-length cDNAs for Sitka spruce (Picea sitchensis).</title>
        <authorList>
            <person name="Ralph S.G."/>
            <person name="Chun H.J."/>
            <person name="Kolosova N."/>
            <person name="Cooper D."/>
            <person name="Oddy C."/>
            <person name="Ritland C.E."/>
            <person name="Kirkpatrick R."/>
            <person name="Moore R."/>
            <person name="Barber S."/>
            <person name="Holt R.A."/>
            <person name="Jones S.J."/>
            <person name="Marra M.A."/>
            <person name="Douglas C.J."/>
            <person name="Ritland K."/>
            <person name="Bohlmann J."/>
        </authorList>
    </citation>
    <scope>NUCLEOTIDE SEQUENCE</scope>
    <source>
        <tissue evidence="1">Green portion of the leader tissue</tissue>
    </source>
</reference>
<evidence type="ECO:0000313" key="1">
    <source>
        <dbReference type="EMBL" id="ABK25986.1"/>
    </source>
</evidence>
<proteinExistence type="evidence at transcript level"/>
<dbReference type="PANTHER" id="PTHR34133:SF8">
    <property type="entry name" value="OS07G0633000 PROTEIN"/>
    <property type="match status" value="1"/>
</dbReference>
<dbReference type="Pfam" id="PF09366">
    <property type="entry name" value="DUF1997"/>
    <property type="match status" value="1"/>
</dbReference>
<sequence length="254" mass="28891">MAEVMGSILPRTSFLSHKAFKGKAATPYRVPYTRSMPQITMQAERTVSFSSELSTDLPLYEPSEVPFEQYLSDRERIFQAIFPDKRRSEKLNDEEWRIHMLPIEFLFLTAFPVIDMSIIVKAPGQGYPPGISKNVKKVLTLEATRWELRGLDYVLQPSDFVLGVRGALYSENNGVRSRLKGLMEMTVSFVLPPALAVIPEDILKSIGHAVLIQLLENMKGRVNRKLLADYRDYSKEQKIASQSWREGQAIKPAL</sequence>
<organism evidence="1">
    <name type="scientific">Picea sitchensis</name>
    <name type="common">Sitka spruce</name>
    <name type="synonym">Pinus sitchensis</name>
    <dbReference type="NCBI Taxonomy" id="3332"/>
    <lineage>
        <taxon>Eukaryota</taxon>
        <taxon>Viridiplantae</taxon>
        <taxon>Streptophyta</taxon>
        <taxon>Embryophyta</taxon>
        <taxon>Tracheophyta</taxon>
        <taxon>Spermatophyta</taxon>
        <taxon>Pinopsida</taxon>
        <taxon>Pinidae</taxon>
        <taxon>Conifers I</taxon>
        <taxon>Pinales</taxon>
        <taxon>Pinaceae</taxon>
        <taxon>Picea</taxon>
    </lineage>
</organism>
<name>A9NZC5_PICSI</name>